<evidence type="ECO:0000313" key="6">
    <source>
        <dbReference type="EMBL" id="MBU2692279.1"/>
    </source>
</evidence>
<dbReference type="PANTHER" id="PTHR21419">
    <property type="match status" value="1"/>
</dbReference>
<dbReference type="GO" id="GO:0016020">
    <property type="term" value="C:membrane"/>
    <property type="evidence" value="ECO:0007669"/>
    <property type="project" value="UniProtKB-SubCell"/>
</dbReference>
<dbReference type="PANTHER" id="PTHR21419:SF30">
    <property type="entry name" value="IG-LIKE DOMAIN-CONTAINING PROTEIN"/>
    <property type="match status" value="1"/>
</dbReference>
<dbReference type="Proteomes" id="UP000777784">
    <property type="component" value="Unassembled WGS sequence"/>
</dbReference>
<evidence type="ECO:0000256" key="3">
    <source>
        <dbReference type="ARBA" id="ARBA00022989"/>
    </source>
</evidence>
<evidence type="ECO:0008006" key="8">
    <source>
        <dbReference type="Google" id="ProtNLM"/>
    </source>
</evidence>
<evidence type="ECO:0000256" key="4">
    <source>
        <dbReference type="ARBA" id="ARBA00023136"/>
    </source>
</evidence>
<proteinExistence type="predicted"/>
<evidence type="ECO:0000313" key="7">
    <source>
        <dbReference type="Proteomes" id="UP000777784"/>
    </source>
</evidence>
<comment type="caution">
    <text evidence="6">The sequence shown here is derived from an EMBL/GenBank/DDBJ whole genome shotgun (WGS) entry which is preliminary data.</text>
</comment>
<evidence type="ECO:0000256" key="5">
    <source>
        <dbReference type="SAM" id="SignalP"/>
    </source>
</evidence>
<keyword evidence="3" id="KW-1133">Transmembrane helix</keyword>
<comment type="subcellular location">
    <subcellularLocation>
        <location evidence="1">Membrane</location>
        <topology evidence="1">Single-pass membrane protein</topology>
    </subcellularLocation>
</comment>
<sequence length="561" mass="59076">MLKSNFTTPFTRLPAALFALLFALPPASAGADGGDLLWRYPGIENVVCIDWIEDIDGDGRPDVLMETYDAGASGDHLYAISGASSGLGDLIWSIHPPGGPSNSGGYGDACLRTAPDLNGDNVQDVLLGTAWGGRTVYAIDGPTGGIIWDFDTYSDSPPTPPESGWVYGVNWIGDNTGDGIPEIIFCTGSDSDAMYCVNGATGAVLWYLLGPDAFFDCCNIGDVNGDGYDDAAFGSGDSGQRLTVMSGPGLGGGVPHQLWYRDYSGTVYSVAALPDINGDDIPEVLAGAWNNTVTCHSGANGTVLWTGPVGSYVMRIDVIGDVNDDGTPDIAVASWASLARVISGSDGTTLWTTPVGDDCWAIDGIEDVTGDGIPDVVAGSFDQKIYLMNGIDGTIEWYYTTNAKLLSVRGTPDLDGNNVPDVIGGTQRLTVGGDIYAVQGGEPISDVNDQASGSLTLAGFPGVKAQGPLALTLNQPNPFLGRTQWRMETVRDGLPVTLDVINTQGQRIRRLASKLSLDRGIHTFDWDTRNDHGRVAPAGIYFLRLTAAGETLTSEKAVLVR</sequence>
<dbReference type="InterPro" id="IPR028994">
    <property type="entry name" value="Integrin_alpha_N"/>
</dbReference>
<keyword evidence="2" id="KW-0812">Transmembrane</keyword>
<gene>
    <name evidence="6" type="ORF">KJ970_15255</name>
</gene>
<protein>
    <recommendedName>
        <fullName evidence="8">T9SS type A sorting domain-containing protein</fullName>
    </recommendedName>
</protein>
<keyword evidence="4" id="KW-0472">Membrane</keyword>
<reference evidence="6" key="1">
    <citation type="submission" date="2021-05" db="EMBL/GenBank/DDBJ databases">
        <title>Energy efficiency and biological interactions define the core microbiome of deep oligotrophic groundwater.</title>
        <authorList>
            <person name="Mehrshad M."/>
            <person name="Lopez-Fernandez M."/>
            <person name="Bell E."/>
            <person name="Bernier-Latmani R."/>
            <person name="Bertilsson S."/>
            <person name="Dopson M."/>
        </authorList>
    </citation>
    <scope>NUCLEOTIDE SEQUENCE</scope>
    <source>
        <strain evidence="6">Modern_marine.mb.64</strain>
    </source>
</reference>
<evidence type="ECO:0000256" key="1">
    <source>
        <dbReference type="ARBA" id="ARBA00004167"/>
    </source>
</evidence>
<dbReference type="InterPro" id="IPR045232">
    <property type="entry name" value="FAM234"/>
</dbReference>
<evidence type="ECO:0000256" key="2">
    <source>
        <dbReference type="ARBA" id="ARBA00022692"/>
    </source>
</evidence>
<organism evidence="6 7">
    <name type="scientific">Eiseniibacteriota bacterium</name>
    <dbReference type="NCBI Taxonomy" id="2212470"/>
    <lineage>
        <taxon>Bacteria</taxon>
        <taxon>Candidatus Eiseniibacteriota</taxon>
    </lineage>
</organism>
<feature type="signal peptide" evidence="5">
    <location>
        <begin position="1"/>
        <end position="31"/>
    </location>
</feature>
<dbReference type="Gene3D" id="2.130.10.130">
    <property type="entry name" value="Integrin alpha, N-terminal"/>
    <property type="match status" value="3"/>
</dbReference>
<dbReference type="Gene3D" id="2.60.40.4070">
    <property type="match status" value="1"/>
</dbReference>
<keyword evidence="5" id="KW-0732">Signal</keyword>
<dbReference type="SUPFAM" id="SSF69318">
    <property type="entry name" value="Integrin alpha N-terminal domain"/>
    <property type="match status" value="2"/>
</dbReference>
<name>A0A948RZ68_UNCEI</name>
<dbReference type="EMBL" id="JAHJDP010000087">
    <property type="protein sequence ID" value="MBU2692279.1"/>
    <property type="molecule type" value="Genomic_DNA"/>
</dbReference>
<accession>A0A948RZ68</accession>
<dbReference type="AlphaFoldDB" id="A0A948RZ68"/>
<feature type="chain" id="PRO_5037521491" description="T9SS type A sorting domain-containing protein" evidence="5">
    <location>
        <begin position="32"/>
        <end position="561"/>
    </location>
</feature>